<evidence type="ECO:0000313" key="1">
    <source>
        <dbReference type="EMBL" id="MDA0181715.1"/>
    </source>
</evidence>
<sequence>MNSALAYWDLTDEIPGRVHVAVSRGAHRPVISTPPTKVHVFDARTFELERQQASTDVDEPFWIYSRERAVVDALRLPRLVGRDVGLQALRRYVNQSSASPARLTELARDLGGAPALGPALEALLS</sequence>
<name>A0A9X3SBQ7_9ACTN</name>
<dbReference type="RefSeq" id="WP_270026063.1">
    <property type="nucleotide sequence ID" value="NZ_JAPDDP010000025.1"/>
</dbReference>
<protein>
    <submittedName>
        <fullName evidence="1">Uncharacterized protein</fullName>
    </submittedName>
</protein>
<keyword evidence="2" id="KW-1185">Reference proteome</keyword>
<evidence type="ECO:0000313" key="2">
    <source>
        <dbReference type="Proteomes" id="UP001147653"/>
    </source>
</evidence>
<reference evidence="1" key="1">
    <citation type="submission" date="2022-10" db="EMBL/GenBank/DDBJ databases">
        <title>The WGS of Solirubrobacter phytolaccae KCTC 29190.</title>
        <authorList>
            <person name="Jiang Z."/>
        </authorList>
    </citation>
    <scope>NUCLEOTIDE SEQUENCE</scope>
    <source>
        <strain evidence="1">KCTC 29190</strain>
    </source>
</reference>
<gene>
    <name evidence="1" type="ORF">OJ997_15520</name>
</gene>
<accession>A0A9X3SBQ7</accession>
<dbReference type="AlphaFoldDB" id="A0A9X3SBQ7"/>
<proteinExistence type="predicted"/>
<comment type="caution">
    <text evidence="1">The sequence shown here is derived from an EMBL/GenBank/DDBJ whole genome shotgun (WGS) entry which is preliminary data.</text>
</comment>
<dbReference type="Proteomes" id="UP001147653">
    <property type="component" value="Unassembled WGS sequence"/>
</dbReference>
<dbReference type="EMBL" id="JAPDDP010000025">
    <property type="protein sequence ID" value="MDA0181715.1"/>
    <property type="molecule type" value="Genomic_DNA"/>
</dbReference>
<organism evidence="1 2">
    <name type="scientific">Solirubrobacter phytolaccae</name>
    <dbReference type="NCBI Taxonomy" id="1404360"/>
    <lineage>
        <taxon>Bacteria</taxon>
        <taxon>Bacillati</taxon>
        <taxon>Actinomycetota</taxon>
        <taxon>Thermoleophilia</taxon>
        <taxon>Solirubrobacterales</taxon>
        <taxon>Solirubrobacteraceae</taxon>
        <taxon>Solirubrobacter</taxon>
    </lineage>
</organism>